<gene>
    <name evidence="1" type="ORF">E2C01_033364</name>
</gene>
<keyword evidence="2" id="KW-1185">Reference proteome</keyword>
<accession>A0A5B7F288</accession>
<dbReference type="OrthoDB" id="6932368at2759"/>
<comment type="caution">
    <text evidence="1">The sequence shown here is derived from an EMBL/GenBank/DDBJ whole genome shotgun (WGS) entry which is preliminary data.</text>
</comment>
<name>A0A5B7F288_PORTR</name>
<reference evidence="1 2" key="1">
    <citation type="submission" date="2019-05" db="EMBL/GenBank/DDBJ databases">
        <title>Another draft genome of Portunus trituberculatus and its Hox gene families provides insights of decapod evolution.</title>
        <authorList>
            <person name="Jeong J.-H."/>
            <person name="Song I."/>
            <person name="Kim S."/>
            <person name="Choi T."/>
            <person name="Kim D."/>
            <person name="Ryu S."/>
            <person name="Kim W."/>
        </authorList>
    </citation>
    <scope>NUCLEOTIDE SEQUENCE [LARGE SCALE GENOMIC DNA]</scope>
    <source>
        <tissue evidence="1">Muscle</tissue>
    </source>
</reference>
<protein>
    <submittedName>
        <fullName evidence="1">Uncharacterized protein</fullName>
    </submittedName>
</protein>
<dbReference type="AlphaFoldDB" id="A0A5B7F288"/>
<dbReference type="EMBL" id="VSRR010004486">
    <property type="protein sequence ID" value="MPC39815.1"/>
    <property type="molecule type" value="Genomic_DNA"/>
</dbReference>
<sequence length="452" mass="49206">MVPGRAPGRHQVYHNGAFWVVSRGLYLRNKFGSALLVRLSALNRVGYQLSEEMIRHRLTSLLPNPIYFHLAAATQALAMEEYVVLVDRVHEAHIESLPQQCAPICLYGISNAAPTGSPRPSAEALALHVLQQQAAVGAGASRDLSLAALSCSSEAQLAWVEATLRHLEVALARPPAQMDAQLLTAIVPRVAVTRPHPLGGPLLSAGKSVVPGKLGPSLPSPRPQSTDCMASALPAHLRPLASHALPATVSWVAVLCFSPPACPCRRADFALGPRFLPHPALLRRRLNPRTQSAYYLLTGNRTVIATYGTQTHRLAFFPCTCFSCAFVVADVEQAILGIDFLAIHDLLVDTRRRCLLHQPSATVIDVEPCAQPTLYLITLRQATQFEALLQEFPLLTSQSSGTARYCDEDEIRLVQPRCSCAPDTTKVWSWPPGFRDHVIQLTLTLASLSFVS</sequence>
<dbReference type="Proteomes" id="UP000324222">
    <property type="component" value="Unassembled WGS sequence"/>
</dbReference>
<evidence type="ECO:0000313" key="1">
    <source>
        <dbReference type="EMBL" id="MPC39815.1"/>
    </source>
</evidence>
<evidence type="ECO:0000313" key="2">
    <source>
        <dbReference type="Proteomes" id="UP000324222"/>
    </source>
</evidence>
<proteinExistence type="predicted"/>
<organism evidence="1 2">
    <name type="scientific">Portunus trituberculatus</name>
    <name type="common">Swimming crab</name>
    <name type="synonym">Neptunus trituberculatus</name>
    <dbReference type="NCBI Taxonomy" id="210409"/>
    <lineage>
        <taxon>Eukaryota</taxon>
        <taxon>Metazoa</taxon>
        <taxon>Ecdysozoa</taxon>
        <taxon>Arthropoda</taxon>
        <taxon>Crustacea</taxon>
        <taxon>Multicrustacea</taxon>
        <taxon>Malacostraca</taxon>
        <taxon>Eumalacostraca</taxon>
        <taxon>Eucarida</taxon>
        <taxon>Decapoda</taxon>
        <taxon>Pleocyemata</taxon>
        <taxon>Brachyura</taxon>
        <taxon>Eubrachyura</taxon>
        <taxon>Portunoidea</taxon>
        <taxon>Portunidae</taxon>
        <taxon>Portuninae</taxon>
        <taxon>Portunus</taxon>
    </lineage>
</organism>